<dbReference type="InterPro" id="IPR000863">
    <property type="entry name" value="Sulfotransferase_dom"/>
</dbReference>
<gene>
    <name evidence="4" type="ORF">FLL46_19495</name>
</gene>
<sequence>MNCVSTVAPKIYWLASYPKSGSTWVRAFIFNLLNDEQKKFRINDLDTGPIASCRKWVEDAIDFDISELCHNEIDLLRPGAYRWLSENMSQNGYHKVHDAYTTLPDSNRLFPLEATRGALYIIRNPLDVAVSLACFTGNSIDKTIEDMGNIEATTCGNPLKFHQQLRQLLSSWSQHVMSWVNASDISKLIVRYEDLKFKSMTSFTQIAHFLQLPTSEVAIKNALAQCQLKRLQEQEIHQPFKECSESAMRFFRKGVVGDWLEMLNSEQVQSIVDEHGSVMRKFGYLTSTGKPDDSKG</sequence>
<evidence type="ECO:0000313" key="4">
    <source>
        <dbReference type="EMBL" id="TQV85353.1"/>
    </source>
</evidence>
<evidence type="ECO:0000313" key="5">
    <source>
        <dbReference type="Proteomes" id="UP000315439"/>
    </source>
</evidence>
<proteinExistence type="inferred from homology"/>
<name>A0A545U7G9_9GAMM</name>
<evidence type="ECO:0000256" key="1">
    <source>
        <dbReference type="ARBA" id="ARBA00005771"/>
    </source>
</evidence>
<feature type="domain" description="Sulfotransferase" evidence="3">
    <location>
        <begin position="13"/>
        <end position="277"/>
    </location>
</feature>
<dbReference type="SUPFAM" id="SSF52540">
    <property type="entry name" value="P-loop containing nucleoside triphosphate hydrolases"/>
    <property type="match status" value="1"/>
</dbReference>
<dbReference type="Proteomes" id="UP000315439">
    <property type="component" value="Unassembled WGS sequence"/>
</dbReference>
<dbReference type="AlphaFoldDB" id="A0A545U7G9"/>
<keyword evidence="2 4" id="KW-0808">Transferase</keyword>
<dbReference type="PANTHER" id="PTHR11783">
    <property type="entry name" value="SULFOTRANSFERASE SULT"/>
    <property type="match status" value="1"/>
</dbReference>
<keyword evidence="5" id="KW-1185">Reference proteome</keyword>
<evidence type="ECO:0000256" key="2">
    <source>
        <dbReference type="ARBA" id="ARBA00022679"/>
    </source>
</evidence>
<reference evidence="4 5" key="1">
    <citation type="submission" date="2019-07" db="EMBL/GenBank/DDBJ databases">
        <title>Draft genome for Aliikangiella sp. M105.</title>
        <authorList>
            <person name="Wang G."/>
        </authorList>
    </citation>
    <scope>NUCLEOTIDE SEQUENCE [LARGE SCALE GENOMIC DNA]</scope>
    <source>
        <strain evidence="4 5">M105</strain>
    </source>
</reference>
<comment type="similarity">
    <text evidence="1">Belongs to the sulfotransferase 1 family.</text>
</comment>
<dbReference type="GO" id="GO:0008146">
    <property type="term" value="F:sulfotransferase activity"/>
    <property type="evidence" value="ECO:0007669"/>
    <property type="project" value="InterPro"/>
</dbReference>
<organism evidence="4 5">
    <name type="scientific">Aliikangiella coralliicola</name>
    <dbReference type="NCBI Taxonomy" id="2592383"/>
    <lineage>
        <taxon>Bacteria</taxon>
        <taxon>Pseudomonadati</taxon>
        <taxon>Pseudomonadota</taxon>
        <taxon>Gammaproteobacteria</taxon>
        <taxon>Oceanospirillales</taxon>
        <taxon>Pleioneaceae</taxon>
        <taxon>Aliikangiella</taxon>
    </lineage>
</organism>
<dbReference type="Gene3D" id="3.40.50.300">
    <property type="entry name" value="P-loop containing nucleotide triphosphate hydrolases"/>
    <property type="match status" value="1"/>
</dbReference>
<comment type="caution">
    <text evidence="4">The sequence shown here is derived from an EMBL/GenBank/DDBJ whole genome shotgun (WGS) entry which is preliminary data.</text>
</comment>
<dbReference type="RefSeq" id="WP_142933030.1">
    <property type="nucleotide sequence ID" value="NZ_ML660168.1"/>
</dbReference>
<dbReference type="InterPro" id="IPR027417">
    <property type="entry name" value="P-loop_NTPase"/>
</dbReference>
<protein>
    <submittedName>
        <fullName evidence="4">Sulfotransferase domain-containing protein</fullName>
    </submittedName>
</protein>
<accession>A0A545U7G9</accession>
<dbReference type="EMBL" id="VIKS01000012">
    <property type="protein sequence ID" value="TQV85353.1"/>
    <property type="molecule type" value="Genomic_DNA"/>
</dbReference>
<evidence type="ECO:0000259" key="3">
    <source>
        <dbReference type="Pfam" id="PF00685"/>
    </source>
</evidence>
<dbReference type="Pfam" id="PF00685">
    <property type="entry name" value="Sulfotransfer_1"/>
    <property type="match status" value="1"/>
</dbReference>
<dbReference type="OrthoDB" id="9804504at2"/>